<dbReference type="Proteomes" id="UP000186323">
    <property type="component" value="Chromosome I"/>
</dbReference>
<sequence length="997" mass="104548">MALLFDESYYLNAKLEQLHAKGEMDASGKPYTMESLVKAISDAGLTPYSHYTQYGCREGLDPSSTFDQSYYLASKLAQLRSTGEVDADGNAYTMASLTATLAAQGMSPLQHYLQFGRDEGLNPNAWFNESEYLNAKLAQLHSTGETDANGDPYTLASLRQAISDAGMTPLEHYEQFGHAETNADGTLINPSNAFDANAYVAAKLYQLQTTGSSEEQTAWADKSPADVLAALEDASLSPVSHYVQYGADEANAAGVALVQTVPSEQRVSNDPLRNDLGQNVPSNYNDPTPGPDAAEAAPVTKPADMGGLAAESISPGVVPPEAPVAVPGDDAYVAPTPGTVDTNEAPVVPETDPDSGLLVLPDAEPEPEPEPGTPGGGTSPSEPSFSVNETGDGISFTGVTDNSISLSVQDGKATFTSGNAVVSGVDITGRPINLENGQTLTADLADLDGLTVTGGTVEGRLPGENITTNEFAENSMLDGWEIDRAKPEGFKVIDGQLQQVIGAPADGADAKTFLGVQGYKFDDLGANVSSMSIDLTIPEEWLALEVPEDAAAIRLAGFWGRGGESGEDYPLIDVAVRKNDNGESKLGFYAWDTVTGELSLMQEIKNLGTHTLGIQVANDMYAYSIDGEVLGSTPIDEESTLPLSTVYLQGYSYALEKNTADDVTYATVDQVFTGGSYTITWDNFTTTTASSVTGDLDLSGISGLKLNAPLSVAEGATLTINAEQANDLIIIGKGDVKIDAADATEGVKVDTVAWVGSSDNWYNDKGFADGQLAAVTGSSGDDSFSLDLADIGTLTVNEDNNTVTFTTHQDLDLNGGTGNDTLMLTWFAPKGNEGHTLEKLNATNLFDHIEGFETIILNKGNSSNNLQIDASSLGAAENPVTLMLMSSGTIEGIHGDLVIGFTEPGLNQDVNFQLSAKEPSSTLKLDIGTTSDHAINLSSLENISAIVFQGTNIMLDGDTITGSSADGSWKVHLSGVDDGSSLSLDGNTLTIGEATGV</sequence>
<feature type="region of interest" description="Disordered" evidence="1">
    <location>
        <begin position="264"/>
        <end position="396"/>
    </location>
</feature>
<gene>
    <name evidence="2" type="ORF">DESPIGER_1755</name>
</gene>
<dbReference type="EMBL" id="LT630450">
    <property type="protein sequence ID" value="SFV73587.1"/>
    <property type="molecule type" value="Genomic_DNA"/>
</dbReference>
<feature type="compositionally biased region" description="Polar residues" evidence="1">
    <location>
        <begin position="276"/>
        <end position="286"/>
    </location>
</feature>
<organism evidence="2 3">
    <name type="scientific">Desulfovibrio piger</name>
    <dbReference type="NCBI Taxonomy" id="901"/>
    <lineage>
        <taxon>Bacteria</taxon>
        <taxon>Pseudomonadati</taxon>
        <taxon>Thermodesulfobacteriota</taxon>
        <taxon>Desulfovibrionia</taxon>
        <taxon>Desulfovibrionales</taxon>
        <taxon>Desulfovibrionaceae</taxon>
        <taxon>Desulfovibrio</taxon>
    </lineage>
</organism>
<protein>
    <submittedName>
        <fullName evidence="2">Large repetitive protein</fullName>
    </submittedName>
</protein>
<dbReference type="KEGG" id="dpg:DESPIGER_1755"/>
<evidence type="ECO:0000313" key="3">
    <source>
        <dbReference type="Proteomes" id="UP000186323"/>
    </source>
</evidence>
<keyword evidence="3" id="KW-1185">Reference proteome</keyword>
<name>A0A1K1LFX1_9BACT</name>
<evidence type="ECO:0000313" key="2">
    <source>
        <dbReference type="EMBL" id="SFV73587.1"/>
    </source>
</evidence>
<dbReference type="OrthoDB" id="5438724at2"/>
<proteinExistence type="predicted"/>
<dbReference type="RefSeq" id="WP_072335530.1">
    <property type="nucleotide sequence ID" value="NZ_LT630450.1"/>
</dbReference>
<accession>A0A1K1LFX1</accession>
<reference evidence="3" key="1">
    <citation type="submission" date="2016-10" db="EMBL/GenBank/DDBJ databases">
        <authorList>
            <person name="Wegmann U."/>
        </authorList>
    </citation>
    <scope>NUCLEOTIDE SEQUENCE [LARGE SCALE GENOMIC DNA]</scope>
</reference>
<evidence type="ECO:0000256" key="1">
    <source>
        <dbReference type="SAM" id="MobiDB-lite"/>
    </source>
</evidence>
<dbReference type="AlphaFoldDB" id="A0A1K1LFX1"/>